<dbReference type="GO" id="GO:0000795">
    <property type="term" value="C:synaptonemal complex"/>
    <property type="evidence" value="ECO:0007669"/>
    <property type="project" value="TreeGrafter"/>
</dbReference>
<accession>A0A8J9UNC6</accession>
<dbReference type="Proteomes" id="UP000838878">
    <property type="component" value="Chromosome 3"/>
</dbReference>
<dbReference type="EMBL" id="OV170223">
    <property type="protein sequence ID" value="CAH0723288.1"/>
    <property type="molecule type" value="Genomic_DNA"/>
</dbReference>
<dbReference type="PANTHER" id="PTHR19368:SF15">
    <property type="entry name" value="XLR_SYCP3_FAM9 DOMAIN-CONTAINING PROTEIN"/>
    <property type="match status" value="1"/>
</dbReference>
<evidence type="ECO:0000259" key="4">
    <source>
        <dbReference type="Pfam" id="PF04803"/>
    </source>
</evidence>
<dbReference type="Pfam" id="PF04803">
    <property type="entry name" value="Cor1"/>
    <property type="match status" value="1"/>
</dbReference>
<feature type="region of interest" description="Disordered" evidence="3">
    <location>
        <begin position="24"/>
        <end position="47"/>
    </location>
</feature>
<keyword evidence="6" id="KW-1185">Reference proteome</keyword>
<evidence type="ECO:0000313" key="5">
    <source>
        <dbReference type="EMBL" id="CAH0723288.1"/>
    </source>
</evidence>
<feature type="coiled-coil region" evidence="2">
    <location>
        <begin position="141"/>
        <end position="190"/>
    </location>
</feature>
<gene>
    <name evidence="5" type="ORF">BINO364_LOCUS9135</name>
</gene>
<comment type="similarity">
    <text evidence="1">Belongs to the XLR/SYCP3 family.</text>
</comment>
<dbReference type="InterPro" id="IPR006888">
    <property type="entry name" value="XLR/SYCP3/FAM9_dom"/>
</dbReference>
<feature type="domain" description="XLR/SYCP3/FAM9" evidence="4">
    <location>
        <begin position="55"/>
        <end position="183"/>
    </location>
</feature>
<evidence type="ECO:0000256" key="2">
    <source>
        <dbReference type="SAM" id="Coils"/>
    </source>
</evidence>
<evidence type="ECO:0000256" key="1">
    <source>
        <dbReference type="ARBA" id="ARBA00010283"/>
    </source>
</evidence>
<dbReference type="InterPro" id="IPR051443">
    <property type="entry name" value="XLR/SYCP3"/>
</dbReference>
<dbReference type="PANTHER" id="PTHR19368">
    <property type="entry name" value="XLR/SCP3/FAM9"/>
    <property type="match status" value="1"/>
</dbReference>
<protein>
    <recommendedName>
        <fullName evidence="4">XLR/SYCP3/FAM9 domain-containing protein</fullName>
    </recommendedName>
</protein>
<evidence type="ECO:0000313" key="6">
    <source>
        <dbReference type="Proteomes" id="UP000838878"/>
    </source>
</evidence>
<dbReference type="OrthoDB" id="10012356at2759"/>
<reference evidence="5" key="1">
    <citation type="submission" date="2021-12" db="EMBL/GenBank/DDBJ databases">
        <authorList>
            <person name="Martin H S."/>
        </authorList>
    </citation>
    <scope>NUCLEOTIDE SEQUENCE</scope>
</reference>
<proteinExistence type="inferred from homology"/>
<dbReference type="GO" id="GO:0051321">
    <property type="term" value="P:meiotic cell cycle"/>
    <property type="evidence" value="ECO:0007669"/>
    <property type="project" value="TreeGrafter"/>
</dbReference>
<evidence type="ECO:0000256" key="3">
    <source>
        <dbReference type="SAM" id="MobiDB-lite"/>
    </source>
</evidence>
<keyword evidence="2" id="KW-0175">Coiled coil</keyword>
<name>A0A8J9UNC6_9NEOP</name>
<organism evidence="5 6">
    <name type="scientific">Brenthis ino</name>
    <name type="common">lesser marbled fritillary</name>
    <dbReference type="NCBI Taxonomy" id="405034"/>
    <lineage>
        <taxon>Eukaryota</taxon>
        <taxon>Metazoa</taxon>
        <taxon>Ecdysozoa</taxon>
        <taxon>Arthropoda</taxon>
        <taxon>Hexapoda</taxon>
        <taxon>Insecta</taxon>
        <taxon>Pterygota</taxon>
        <taxon>Neoptera</taxon>
        <taxon>Endopterygota</taxon>
        <taxon>Lepidoptera</taxon>
        <taxon>Glossata</taxon>
        <taxon>Ditrysia</taxon>
        <taxon>Papilionoidea</taxon>
        <taxon>Nymphalidae</taxon>
        <taxon>Heliconiinae</taxon>
        <taxon>Argynnini</taxon>
        <taxon>Brenthis</taxon>
    </lineage>
</organism>
<dbReference type="AlphaFoldDB" id="A0A8J9UNC6"/>
<sequence length="208" mass="24183">MSAPKKTSKSKFISEDLSDFINESQFLNESPKNKKQPRRRTDTLEKENPNVIGHMVNKKKKLNEGIEACGESRQKILNVMGKQLDSRKQIHDNLLKSLSDVLSHFETDYNVLKENEQKLEHLTGSFMKCMQQATAAHKQKLRALKEIHSTFKKECEETEADQKAEMDQLGDELEEDINKLKQKLITETKRTGWETLRRSFLQAMQNDF</sequence>
<feature type="non-terminal residue" evidence="5">
    <location>
        <position position="208"/>
    </location>
</feature>
<dbReference type="GO" id="GO:0007286">
    <property type="term" value="P:spermatid development"/>
    <property type="evidence" value="ECO:0007669"/>
    <property type="project" value="TreeGrafter"/>
</dbReference>